<comment type="similarity">
    <text evidence="4 7">Belongs to the glucosamine/galactosamine-6-phosphate isomerase family. 6-phosphogluconolactonase subfamily.</text>
</comment>
<feature type="domain" description="Glucosamine/galactosamine-6-phosphate isomerase" evidence="8">
    <location>
        <begin position="15"/>
        <end position="224"/>
    </location>
</feature>
<dbReference type="SUPFAM" id="SSF100950">
    <property type="entry name" value="NagB/RpiA/CoA transferase-like"/>
    <property type="match status" value="1"/>
</dbReference>
<evidence type="ECO:0000256" key="7">
    <source>
        <dbReference type="RuleBase" id="RU365095"/>
    </source>
</evidence>
<keyword evidence="7" id="KW-0378">Hydrolase</keyword>
<evidence type="ECO:0000313" key="10">
    <source>
        <dbReference type="Proteomes" id="UP000184268"/>
    </source>
</evidence>
<proteinExistence type="inferred from homology"/>
<protein>
    <recommendedName>
        <fullName evidence="6 7">6-phosphogluconolactonase</fullName>
        <shortName evidence="7">6PGL</shortName>
        <ecNumber evidence="5 7">3.1.1.31</ecNumber>
    </recommendedName>
</protein>
<dbReference type="OrthoDB" id="9810967at2"/>
<dbReference type="GO" id="GO:0017057">
    <property type="term" value="F:6-phosphogluconolactonase activity"/>
    <property type="evidence" value="ECO:0007669"/>
    <property type="project" value="UniProtKB-UniRule"/>
</dbReference>
<dbReference type="InterPro" id="IPR005900">
    <property type="entry name" value="6-phosphogluconolactonase_DevB"/>
</dbReference>
<dbReference type="PANTHER" id="PTHR11054:SF0">
    <property type="entry name" value="6-PHOSPHOGLUCONOLACTONASE"/>
    <property type="match status" value="1"/>
</dbReference>
<dbReference type="STRING" id="299255.SAMN02745129_0912"/>
<evidence type="ECO:0000256" key="6">
    <source>
        <dbReference type="ARBA" id="ARBA00020337"/>
    </source>
</evidence>
<reference evidence="9 10" key="1">
    <citation type="submission" date="2016-11" db="EMBL/GenBank/DDBJ databases">
        <authorList>
            <person name="Jaros S."/>
            <person name="Januszkiewicz K."/>
            <person name="Wedrychowicz H."/>
        </authorList>
    </citation>
    <scope>NUCLEOTIDE SEQUENCE [LARGE SCALE GENOMIC DNA]</scope>
    <source>
        <strain evidence="9 10">DSM 16917</strain>
    </source>
</reference>
<dbReference type="Proteomes" id="UP000184268">
    <property type="component" value="Unassembled WGS sequence"/>
</dbReference>
<dbReference type="GO" id="GO:0005975">
    <property type="term" value="P:carbohydrate metabolic process"/>
    <property type="evidence" value="ECO:0007669"/>
    <property type="project" value="UniProtKB-UniRule"/>
</dbReference>
<name>A0A1M5N678_9GAMM</name>
<dbReference type="InterPro" id="IPR006148">
    <property type="entry name" value="Glc/Gal-6P_isomerase"/>
</dbReference>
<dbReference type="InterPro" id="IPR037171">
    <property type="entry name" value="NagB/RpiA_transferase-like"/>
</dbReference>
<comment type="catalytic activity">
    <reaction evidence="1 7">
        <text>6-phospho-D-glucono-1,5-lactone + H2O = 6-phospho-D-gluconate + H(+)</text>
        <dbReference type="Rhea" id="RHEA:12556"/>
        <dbReference type="ChEBI" id="CHEBI:15377"/>
        <dbReference type="ChEBI" id="CHEBI:15378"/>
        <dbReference type="ChEBI" id="CHEBI:57955"/>
        <dbReference type="ChEBI" id="CHEBI:58759"/>
        <dbReference type="EC" id="3.1.1.31"/>
    </reaction>
</comment>
<dbReference type="RefSeq" id="WP_082766525.1">
    <property type="nucleotide sequence ID" value="NZ_FQXG01000001.1"/>
</dbReference>
<dbReference type="CDD" id="cd01400">
    <property type="entry name" value="6PGL"/>
    <property type="match status" value="1"/>
</dbReference>
<evidence type="ECO:0000256" key="3">
    <source>
        <dbReference type="ARBA" id="ARBA00004961"/>
    </source>
</evidence>
<dbReference type="GO" id="GO:0006098">
    <property type="term" value="P:pentose-phosphate shunt"/>
    <property type="evidence" value="ECO:0007669"/>
    <property type="project" value="UniProtKB-UniPathway"/>
</dbReference>
<comment type="pathway">
    <text evidence="3 7">Carbohydrate degradation; pentose phosphate pathway; D-ribulose 5-phosphate from D-glucose 6-phosphate (oxidative stage): step 2/3.</text>
</comment>
<dbReference type="EC" id="3.1.1.31" evidence="5 7"/>
<evidence type="ECO:0000256" key="5">
    <source>
        <dbReference type="ARBA" id="ARBA00013198"/>
    </source>
</evidence>
<dbReference type="PANTHER" id="PTHR11054">
    <property type="entry name" value="6-PHOSPHOGLUCONOLACTONASE"/>
    <property type="match status" value="1"/>
</dbReference>
<evidence type="ECO:0000256" key="4">
    <source>
        <dbReference type="ARBA" id="ARBA00010662"/>
    </source>
</evidence>
<evidence type="ECO:0000256" key="1">
    <source>
        <dbReference type="ARBA" id="ARBA00000832"/>
    </source>
</evidence>
<dbReference type="NCBIfam" id="TIGR01198">
    <property type="entry name" value="pgl"/>
    <property type="match status" value="1"/>
</dbReference>
<dbReference type="UniPathway" id="UPA00115">
    <property type="reaction ID" value="UER00409"/>
</dbReference>
<dbReference type="AlphaFoldDB" id="A0A1M5N678"/>
<accession>A0A1M5N678</accession>
<keyword evidence="10" id="KW-1185">Reference proteome</keyword>
<dbReference type="Gene3D" id="3.40.50.1360">
    <property type="match status" value="1"/>
</dbReference>
<dbReference type="Pfam" id="PF01182">
    <property type="entry name" value="Glucosamine_iso"/>
    <property type="match status" value="1"/>
</dbReference>
<sequence>MTAIALPVMKTFARSDELVAQLAKRICQQLQDSVDQRGSASLFVSGGSTPLPLFQAMSKIGIDWQEVCISLVDERWVGPEHADSNERLVREHLLQNRAAGAKFVGLVTMHATPEEGVAMATDRLSHFPRPYDVVILGMGGDGHTASLFPCCEQLEEGFNTEATLLATHPTKAPHGRISLSLKAILNARQIYLHIGGVGKKEVLDAALAGTDAKELPIRAVLAQSQTPIDVYWSEA</sequence>
<comment type="function">
    <text evidence="2 7">Hydrolysis of 6-phosphogluconolactone to 6-phosphogluconate.</text>
</comment>
<evidence type="ECO:0000259" key="8">
    <source>
        <dbReference type="Pfam" id="PF01182"/>
    </source>
</evidence>
<dbReference type="InterPro" id="IPR039104">
    <property type="entry name" value="6PGL"/>
</dbReference>
<gene>
    <name evidence="7" type="primary">pgl</name>
    <name evidence="9" type="ORF">SAMN02745129_0912</name>
</gene>
<dbReference type="EMBL" id="FQXG01000001">
    <property type="protein sequence ID" value="SHG85064.1"/>
    <property type="molecule type" value="Genomic_DNA"/>
</dbReference>
<evidence type="ECO:0000313" key="9">
    <source>
        <dbReference type="EMBL" id="SHG85064.1"/>
    </source>
</evidence>
<evidence type="ECO:0000256" key="2">
    <source>
        <dbReference type="ARBA" id="ARBA00002681"/>
    </source>
</evidence>
<organism evidence="9 10">
    <name type="scientific">Ferrimonas marina</name>
    <dbReference type="NCBI Taxonomy" id="299255"/>
    <lineage>
        <taxon>Bacteria</taxon>
        <taxon>Pseudomonadati</taxon>
        <taxon>Pseudomonadota</taxon>
        <taxon>Gammaproteobacteria</taxon>
        <taxon>Alteromonadales</taxon>
        <taxon>Ferrimonadaceae</taxon>
        <taxon>Ferrimonas</taxon>
    </lineage>
</organism>